<accession>A0ABM8UPI3</accession>
<keyword evidence="3" id="KW-1185">Reference proteome</keyword>
<dbReference type="EMBL" id="CAJRAU010000002">
    <property type="protein sequence ID" value="CAG5069394.1"/>
    <property type="molecule type" value="Genomic_DNA"/>
</dbReference>
<feature type="signal peptide" evidence="1">
    <location>
        <begin position="1"/>
        <end position="20"/>
    </location>
</feature>
<reference evidence="2 3" key="1">
    <citation type="submission" date="2021-04" db="EMBL/GenBank/DDBJ databases">
        <authorList>
            <person name="Rodrigo-Torres L."/>
            <person name="Arahal R. D."/>
            <person name="Lucena T."/>
        </authorList>
    </citation>
    <scope>NUCLEOTIDE SEQUENCE [LARGE SCALE GENOMIC DNA]</scope>
    <source>
        <strain evidence="2 3">CECT 9623</strain>
    </source>
</reference>
<organism evidence="2 3">
    <name type="scientific">Dyadobacter linearis</name>
    <dbReference type="NCBI Taxonomy" id="2823330"/>
    <lineage>
        <taxon>Bacteria</taxon>
        <taxon>Pseudomonadati</taxon>
        <taxon>Bacteroidota</taxon>
        <taxon>Cytophagia</taxon>
        <taxon>Cytophagales</taxon>
        <taxon>Spirosomataceae</taxon>
        <taxon>Dyadobacter</taxon>
    </lineage>
</organism>
<evidence type="ECO:0000313" key="2">
    <source>
        <dbReference type="EMBL" id="CAG5069394.1"/>
    </source>
</evidence>
<keyword evidence="1" id="KW-0732">Signal</keyword>
<dbReference type="Proteomes" id="UP000679725">
    <property type="component" value="Unassembled WGS sequence"/>
</dbReference>
<sequence length="174" mass="19776">MKRIGLILALLLSFSGFTSKSDFSVSDFSTRNITFNGLYFPVNKEAIIRKFGQGKIVQTDYECGAYSAEQEKGPYYQLAYKNFNFIGSDKEDFMLENVVFDAAGKTVVIYQKEILNGFTTKAQFITIFGSEVERLFENGQNGNTVLLQSKDSDDGLMFTFERGRLVKMEYWSPC</sequence>
<name>A0ABM8UPI3_9BACT</name>
<evidence type="ECO:0000256" key="1">
    <source>
        <dbReference type="SAM" id="SignalP"/>
    </source>
</evidence>
<dbReference type="RefSeq" id="WP_215233468.1">
    <property type="nucleotide sequence ID" value="NZ_CAJRAU010000002.1"/>
</dbReference>
<proteinExistence type="predicted"/>
<feature type="chain" id="PRO_5046024298" evidence="1">
    <location>
        <begin position="21"/>
        <end position="174"/>
    </location>
</feature>
<comment type="caution">
    <text evidence="2">The sequence shown here is derived from an EMBL/GenBank/DDBJ whole genome shotgun (WGS) entry which is preliminary data.</text>
</comment>
<gene>
    <name evidence="2" type="ORF">DYBT9623_02130</name>
</gene>
<protein>
    <submittedName>
        <fullName evidence="2">Uncharacterized protein</fullName>
    </submittedName>
</protein>
<evidence type="ECO:0000313" key="3">
    <source>
        <dbReference type="Proteomes" id="UP000679725"/>
    </source>
</evidence>